<reference evidence="9 10" key="1">
    <citation type="journal article" date="2015" name="Microbiome">
        <title>Genomic resolution of linkages in carbon, nitrogen, and sulfur cycling among widespread estuary sediment bacteria.</title>
        <authorList>
            <person name="Baker B.J."/>
            <person name="Lazar C.S."/>
            <person name="Teske A.P."/>
            <person name="Dick G.J."/>
        </authorList>
    </citation>
    <scope>NUCLEOTIDE SEQUENCE [LARGE SCALE GENOMIC DNA]</scope>
    <source>
        <strain evidence="9">DG_26</strain>
    </source>
</reference>
<dbReference type="Pfam" id="PF00158">
    <property type="entry name" value="Sigma54_activat"/>
    <property type="match status" value="1"/>
</dbReference>
<dbReference type="AlphaFoldDB" id="A0A0S7WFC8"/>
<dbReference type="SUPFAM" id="SSF52172">
    <property type="entry name" value="CheY-like"/>
    <property type="match status" value="1"/>
</dbReference>
<evidence type="ECO:0000259" key="8">
    <source>
        <dbReference type="PROSITE" id="PS50110"/>
    </source>
</evidence>
<keyword evidence="2" id="KW-0067">ATP-binding</keyword>
<keyword evidence="6" id="KW-0597">Phosphoprotein</keyword>
<evidence type="ECO:0000313" key="10">
    <source>
        <dbReference type="Proteomes" id="UP000051124"/>
    </source>
</evidence>
<dbReference type="EMBL" id="LIZT01000089">
    <property type="protein sequence ID" value="KPJ48869.1"/>
    <property type="molecule type" value="Genomic_DNA"/>
</dbReference>
<dbReference type="PROSITE" id="PS00688">
    <property type="entry name" value="SIGMA54_INTERACT_3"/>
    <property type="match status" value="1"/>
</dbReference>
<proteinExistence type="predicted"/>
<dbReference type="PROSITE" id="PS00675">
    <property type="entry name" value="SIGMA54_INTERACT_1"/>
    <property type="match status" value="1"/>
</dbReference>
<feature type="modified residue" description="4-aspartylphosphate" evidence="6">
    <location>
        <position position="53"/>
    </location>
</feature>
<dbReference type="PROSITE" id="PS50045">
    <property type="entry name" value="SIGMA54_INTERACT_4"/>
    <property type="match status" value="1"/>
</dbReference>
<dbReference type="Gene3D" id="3.40.50.2300">
    <property type="match status" value="1"/>
</dbReference>
<keyword evidence="3" id="KW-0805">Transcription regulation</keyword>
<dbReference type="InterPro" id="IPR001789">
    <property type="entry name" value="Sig_transdc_resp-reg_receiver"/>
</dbReference>
<dbReference type="PANTHER" id="PTHR32071:SF117">
    <property type="entry name" value="PTS-DEPENDENT DIHYDROXYACETONE KINASE OPERON REGULATORY PROTEIN-RELATED"/>
    <property type="match status" value="1"/>
</dbReference>
<feature type="domain" description="Sigma-54 factor interaction" evidence="7">
    <location>
        <begin position="152"/>
        <end position="381"/>
    </location>
</feature>
<evidence type="ECO:0000313" key="9">
    <source>
        <dbReference type="EMBL" id="KPJ48869.1"/>
    </source>
</evidence>
<organism evidence="9 10">
    <name type="scientific">candidate division TA06 bacterium DG_26</name>
    <dbReference type="NCBI Taxonomy" id="1703771"/>
    <lineage>
        <taxon>Bacteria</taxon>
        <taxon>Bacteria division TA06</taxon>
    </lineage>
</organism>
<dbReference type="InterPro" id="IPR003593">
    <property type="entry name" value="AAA+_ATPase"/>
</dbReference>
<dbReference type="InterPro" id="IPR058031">
    <property type="entry name" value="AAA_lid_NorR"/>
</dbReference>
<dbReference type="PATRIC" id="fig|1703771.3.peg.764"/>
<dbReference type="SMART" id="SM00448">
    <property type="entry name" value="REC"/>
    <property type="match status" value="1"/>
</dbReference>
<dbReference type="InterPro" id="IPR009057">
    <property type="entry name" value="Homeodomain-like_sf"/>
</dbReference>
<dbReference type="Proteomes" id="UP000051124">
    <property type="component" value="Unassembled WGS sequence"/>
</dbReference>
<evidence type="ECO:0000256" key="2">
    <source>
        <dbReference type="ARBA" id="ARBA00022840"/>
    </source>
</evidence>
<name>A0A0S7WFC8_UNCT6</name>
<dbReference type="PANTHER" id="PTHR32071">
    <property type="entry name" value="TRANSCRIPTIONAL REGULATORY PROTEIN"/>
    <property type="match status" value="1"/>
</dbReference>
<dbReference type="Gene3D" id="3.40.50.300">
    <property type="entry name" value="P-loop containing nucleotide triphosphate hydrolases"/>
    <property type="match status" value="1"/>
</dbReference>
<evidence type="ECO:0008006" key="11">
    <source>
        <dbReference type="Google" id="ProtNLM"/>
    </source>
</evidence>
<comment type="caution">
    <text evidence="9">The sequence shown here is derived from an EMBL/GenBank/DDBJ whole genome shotgun (WGS) entry which is preliminary data.</text>
</comment>
<evidence type="ECO:0000256" key="6">
    <source>
        <dbReference type="PROSITE-ProRule" id="PRU00169"/>
    </source>
</evidence>
<dbReference type="SMART" id="SM00382">
    <property type="entry name" value="AAA"/>
    <property type="match status" value="1"/>
</dbReference>
<feature type="domain" description="Response regulatory" evidence="8">
    <location>
        <begin position="4"/>
        <end position="118"/>
    </location>
</feature>
<dbReference type="Pfam" id="PF25601">
    <property type="entry name" value="AAA_lid_14"/>
    <property type="match status" value="1"/>
</dbReference>
<evidence type="ECO:0000256" key="5">
    <source>
        <dbReference type="ARBA" id="ARBA00023163"/>
    </source>
</evidence>
<dbReference type="InterPro" id="IPR027417">
    <property type="entry name" value="P-loop_NTPase"/>
</dbReference>
<evidence type="ECO:0000259" key="7">
    <source>
        <dbReference type="PROSITE" id="PS50045"/>
    </source>
</evidence>
<dbReference type="InterPro" id="IPR002197">
    <property type="entry name" value="HTH_Fis"/>
</dbReference>
<dbReference type="InterPro" id="IPR002078">
    <property type="entry name" value="Sigma_54_int"/>
</dbReference>
<dbReference type="PROSITE" id="PS50110">
    <property type="entry name" value="RESPONSE_REGULATORY"/>
    <property type="match status" value="1"/>
</dbReference>
<protein>
    <recommendedName>
        <fullName evidence="11">Fis family transcriptional regulator</fullName>
    </recommendedName>
</protein>
<dbReference type="SUPFAM" id="SSF46689">
    <property type="entry name" value="Homeodomain-like"/>
    <property type="match status" value="1"/>
</dbReference>
<dbReference type="PRINTS" id="PR01590">
    <property type="entry name" value="HTHFIS"/>
</dbReference>
<keyword evidence="1" id="KW-0547">Nucleotide-binding</keyword>
<dbReference type="Pfam" id="PF00072">
    <property type="entry name" value="Response_reg"/>
    <property type="match status" value="1"/>
</dbReference>
<dbReference type="GO" id="GO:0005524">
    <property type="term" value="F:ATP binding"/>
    <property type="evidence" value="ECO:0007669"/>
    <property type="project" value="UniProtKB-KW"/>
</dbReference>
<dbReference type="Pfam" id="PF02954">
    <property type="entry name" value="HTH_8"/>
    <property type="match status" value="1"/>
</dbReference>
<dbReference type="Gene3D" id="1.10.10.60">
    <property type="entry name" value="Homeodomain-like"/>
    <property type="match status" value="1"/>
</dbReference>
<dbReference type="InterPro" id="IPR025944">
    <property type="entry name" value="Sigma_54_int_dom_CS"/>
</dbReference>
<dbReference type="GO" id="GO:0006355">
    <property type="term" value="P:regulation of DNA-templated transcription"/>
    <property type="evidence" value="ECO:0007669"/>
    <property type="project" value="InterPro"/>
</dbReference>
<keyword evidence="5" id="KW-0804">Transcription</keyword>
<evidence type="ECO:0000256" key="4">
    <source>
        <dbReference type="ARBA" id="ARBA00023125"/>
    </source>
</evidence>
<dbReference type="InterPro" id="IPR025662">
    <property type="entry name" value="Sigma_54_int_dom_ATP-bd_1"/>
</dbReference>
<keyword evidence="4" id="KW-0238">DNA-binding</keyword>
<evidence type="ECO:0000256" key="3">
    <source>
        <dbReference type="ARBA" id="ARBA00023015"/>
    </source>
</evidence>
<dbReference type="InterPro" id="IPR011006">
    <property type="entry name" value="CheY-like_superfamily"/>
</dbReference>
<dbReference type="CDD" id="cd00009">
    <property type="entry name" value="AAA"/>
    <property type="match status" value="1"/>
</dbReference>
<dbReference type="GO" id="GO:0043565">
    <property type="term" value="F:sequence-specific DNA binding"/>
    <property type="evidence" value="ECO:0007669"/>
    <property type="project" value="InterPro"/>
</dbReference>
<dbReference type="FunFam" id="3.40.50.300:FF:000006">
    <property type="entry name" value="DNA-binding transcriptional regulator NtrC"/>
    <property type="match status" value="1"/>
</dbReference>
<dbReference type="SUPFAM" id="SSF52540">
    <property type="entry name" value="P-loop containing nucleoside triphosphate hydrolases"/>
    <property type="match status" value="1"/>
</dbReference>
<evidence type="ECO:0000256" key="1">
    <source>
        <dbReference type="ARBA" id="ARBA00022741"/>
    </source>
</evidence>
<accession>A0A0S7WFC8</accession>
<dbReference type="InterPro" id="IPR025943">
    <property type="entry name" value="Sigma_54_int_dom_ATP-bd_2"/>
</dbReference>
<sequence length="467" mass="52001">MGLSVLLVDDEPNLLESLGDLLERKGHTVATARDGMEALKILQDARFHVVIVDLKMPRMTGMELLKRVRAEFPQTAVLILTAYGTVDSAVAALKMGATDYICKPFSPDGILKAVSNVTAQQRRLYGMFNGRVDSEKAEGTRLQQSQLLHEEFVGCSASTVKVRRLVEQVAPTDLNVLIRGDSGTGKELVARALHSLSGRSEYPFIKVNCAAIPAELLEAELFGYERGAFTSAYYTKPGLFELAHKGSIFLDEICELPVLLQSKLLQVLEQKEFMRLGGKRSITVDVRILAATNANPADALDSGRLRVDLFYRLNEINISLPPLSERREDIPLLVDHFVTKYSEKYGKSPMEFSDEMLQRMVGHDWPGNIRELENLVKKIIVLQDTTVISALTLREKAKALGQTESEKGKTLILKETSRRAARQAEIALIKQTLAITNWNRTRAAKRLGISYRSLLQKIKEYGITGSD</sequence>
<dbReference type="PROSITE" id="PS00676">
    <property type="entry name" value="SIGMA54_INTERACT_2"/>
    <property type="match status" value="1"/>
</dbReference>
<dbReference type="Gene3D" id="1.10.8.60">
    <property type="match status" value="1"/>
</dbReference>
<gene>
    <name evidence="9" type="ORF">AMJ40_06720</name>
</gene>
<dbReference type="GO" id="GO:0000160">
    <property type="term" value="P:phosphorelay signal transduction system"/>
    <property type="evidence" value="ECO:0007669"/>
    <property type="project" value="InterPro"/>
</dbReference>